<dbReference type="EMBL" id="JAPHNI010000265">
    <property type="protein sequence ID" value="KAJ8113251.1"/>
    <property type="molecule type" value="Genomic_DNA"/>
</dbReference>
<gene>
    <name evidence="1" type="ORF">OPT61_g4575</name>
</gene>
<evidence type="ECO:0000313" key="1">
    <source>
        <dbReference type="EMBL" id="KAJ8113251.1"/>
    </source>
</evidence>
<reference evidence="1" key="1">
    <citation type="submission" date="2022-11" db="EMBL/GenBank/DDBJ databases">
        <title>Genome Sequence of Boeremia exigua.</title>
        <authorList>
            <person name="Buettner E."/>
        </authorList>
    </citation>
    <scope>NUCLEOTIDE SEQUENCE</scope>
    <source>
        <strain evidence="1">CU02</strain>
    </source>
</reference>
<name>A0ACC2IDK9_9PLEO</name>
<sequence length="659" mass="73921">MSAGAETKFLASKLGSIIRSTTDEQLNATYSVKLITPVELYRCLAELGEISAECVATAPGNQYSDSTSCNPDSTHQPVKAVKRVAGVKRRGNCFIWKPEGLLIHTRDEAENRTYDLYVPSGSFNPFPGMIRTACHIPGNTASTISVLQVQRWLSRCNSSHKNCGTIGSDVSLPTRLIDVESGLRLVETRGMHGRYVCLSHCWGSQATNTTDQTFKVTRGSLNSCITGIDFNILPRTFTDAITFTRKLGLKYLWIDSLCIIQDDENDWRHEAGLMASIYENATLTLGATASTSDAGGLFRSNSPIHDPVSLHGKTHKGKDYIVFARQQLPHYLHDEPLFQRAWIFQERYLSPRFLHFGSNELIWECREGMDCECNENEQLGSKESDSVGYYNAHKSYYIKAFTATPFKVQVYWRDIVDAYTGLALSHAKDTLPALSGLAKKFIGLRTGDEYLAGLWYNSFAEDLVWAVGLLSSSKQKSGLRSRPKQWRAPTWSWASVDSAVRTRGAAYYHGEDHKSSHISCIDVLAVHCVPAGDDITGELLSGYAILKGPIMAGYFRFRPQQYRTHFMAKGGVEAEFNPDYRFDVYDEHRVQDGDRIFCLQILRDGRKIGQPTDEFLVLRKKRGTVGTFERIGQMFLGVNGGDFHRMFDSRREECAITIV</sequence>
<accession>A0ACC2IDK9</accession>
<comment type="caution">
    <text evidence="1">The sequence shown here is derived from an EMBL/GenBank/DDBJ whole genome shotgun (WGS) entry which is preliminary data.</text>
</comment>
<dbReference type="Proteomes" id="UP001153331">
    <property type="component" value="Unassembled WGS sequence"/>
</dbReference>
<evidence type="ECO:0000313" key="2">
    <source>
        <dbReference type="Proteomes" id="UP001153331"/>
    </source>
</evidence>
<organism evidence="1 2">
    <name type="scientific">Boeremia exigua</name>
    <dbReference type="NCBI Taxonomy" id="749465"/>
    <lineage>
        <taxon>Eukaryota</taxon>
        <taxon>Fungi</taxon>
        <taxon>Dikarya</taxon>
        <taxon>Ascomycota</taxon>
        <taxon>Pezizomycotina</taxon>
        <taxon>Dothideomycetes</taxon>
        <taxon>Pleosporomycetidae</taxon>
        <taxon>Pleosporales</taxon>
        <taxon>Pleosporineae</taxon>
        <taxon>Didymellaceae</taxon>
        <taxon>Boeremia</taxon>
    </lineage>
</organism>
<protein>
    <submittedName>
        <fullName evidence="1">Uncharacterized protein</fullName>
    </submittedName>
</protein>
<keyword evidence="2" id="KW-1185">Reference proteome</keyword>
<proteinExistence type="predicted"/>